<dbReference type="RefSeq" id="WP_209614926.1">
    <property type="nucleotide sequence ID" value="NZ_JAGJRS010000004.1"/>
</dbReference>
<dbReference type="EMBL" id="JAGJRS010000004">
    <property type="protein sequence ID" value="MBP1473028.1"/>
    <property type="molecule type" value="Genomic_DNA"/>
</dbReference>
<comment type="caution">
    <text evidence="2">The sequence shown here is derived from an EMBL/GenBank/DDBJ whole genome shotgun (WGS) entry which is preliminary data.</text>
</comment>
<dbReference type="InterPro" id="IPR027843">
    <property type="entry name" value="DUF4440"/>
</dbReference>
<organism evidence="2 3">
    <name type="scientific">Frateuria flava</name>
    <dbReference type="NCBI Taxonomy" id="2821489"/>
    <lineage>
        <taxon>Bacteria</taxon>
        <taxon>Pseudomonadati</taxon>
        <taxon>Pseudomonadota</taxon>
        <taxon>Gammaproteobacteria</taxon>
        <taxon>Lysobacterales</taxon>
        <taxon>Rhodanobacteraceae</taxon>
        <taxon>Frateuria</taxon>
    </lineage>
</organism>
<sequence>MKTAAILFSLVAAIQMRDARATAPHPMLPPALAQAVAAFDRAQMQGDGAALARLLADDYVLFNSRGRVEDKAAFIHDYTAPGTSMKPFTVEDEVVRHWPGGAVLGGVVTLEGTSGGKPYKVRLRFADIWRKRDGRWQVIFTGATRVPAP</sequence>
<name>A0ABS4DJ01_9GAMM</name>
<dbReference type="Pfam" id="PF14534">
    <property type="entry name" value="DUF4440"/>
    <property type="match status" value="1"/>
</dbReference>
<evidence type="ECO:0000313" key="2">
    <source>
        <dbReference type="EMBL" id="MBP1473028.1"/>
    </source>
</evidence>
<gene>
    <name evidence="2" type="ORF">J7I44_01875</name>
</gene>
<feature type="domain" description="DUF4440" evidence="1">
    <location>
        <begin position="33"/>
        <end position="138"/>
    </location>
</feature>
<keyword evidence="3" id="KW-1185">Reference proteome</keyword>
<dbReference type="Gene3D" id="3.10.450.50">
    <property type="match status" value="1"/>
</dbReference>
<proteinExistence type="predicted"/>
<reference evidence="2 3" key="1">
    <citation type="submission" date="2021-04" db="EMBL/GenBank/DDBJ databases">
        <authorList>
            <person name="Huq M.A."/>
        </authorList>
    </citation>
    <scope>NUCLEOTIDE SEQUENCE [LARGE SCALE GENOMIC DNA]</scope>
    <source>
        <strain evidence="2 3">MAH-13</strain>
    </source>
</reference>
<evidence type="ECO:0000313" key="3">
    <source>
        <dbReference type="Proteomes" id="UP000823790"/>
    </source>
</evidence>
<dbReference type="Proteomes" id="UP000823790">
    <property type="component" value="Unassembled WGS sequence"/>
</dbReference>
<accession>A0ABS4DJ01</accession>
<protein>
    <submittedName>
        <fullName evidence="2">Nuclear transport factor 2 family protein</fullName>
    </submittedName>
</protein>
<dbReference type="SUPFAM" id="SSF54427">
    <property type="entry name" value="NTF2-like"/>
    <property type="match status" value="1"/>
</dbReference>
<evidence type="ECO:0000259" key="1">
    <source>
        <dbReference type="Pfam" id="PF14534"/>
    </source>
</evidence>
<dbReference type="InterPro" id="IPR032710">
    <property type="entry name" value="NTF2-like_dom_sf"/>
</dbReference>